<dbReference type="Pfam" id="PF12477">
    <property type="entry name" value="TraW_N"/>
    <property type="match status" value="1"/>
</dbReference>
<reference evidence="2" key="1">
    <citation type="submission" date="2017-01" db="EMBL/GenBank/DDBJ databases">
        <title>Plasmid composition in Aeromonas salmonicida subsp. salmonicida 01-B526 unravels unsuspected type three secretion system loss patterns.</title>
        <authorList>
            <person name="Tanaka K.H."/>
            <person name="Vincent A.T."/>
            <person name="Emond-Rheault J.-G."/>
            <person name="Adamczuk M."/>
            <person name="Frenette M."/>
            <person name="Charette S.J."/>
        </authorList>
    </citation>
    <scope>NUCLEOTIDE SEQUENCE</scope>
    <source>
        <strain evidence="2">01-B526</strain>
        <plasmid evidence="2">pAsa5</plasmid>
    </source>
</reference>
<organism evidence="2">
    <name type="scientific">Aeromonas salmonicida subsp. salmonicida</name>
    <dbReference type="NCBI Taxonomy" id="29491"/>
    <lineage>
        <taxon>Bacteria</taxon>
        <taxon>Pseudomonadati</taxon>
        <taxon>Pseudomonadota</taxon>
        <taxon>Gammaproteobacteria</taxon>
        <taxon>Aeromonadales</taxon>
        <taxon>Aeromonadaceae</taxon>
        <taxon>Aeromonas</taxon>
    </lineage>
</organism>
<dbReference type="NCBIfam" id="TIGR02743">
    <property type="entry name" value="TraW"/>
    <property type="match status" value="1"/>
</dbReference>
<dbReference type="InterPro" id="IPR025864">
    <property type="entry name" value="TraW_N_dom"/>
</dbReference>
<dbReference type="InterPro" id="IPR014114">
    <property type="entry name" value="TraW"/>
</dbReference>
<dbReference type="EMBL" id="KY555069">
    <property type="protein sequence ID" value="ASD49226.1"/>
    <property type="molecule type" value="Genomic_DNA"/>
</dbReference>
<evidence type="ECO:0000313" key="2">
    <source>
        <dbReference type="EMBL" id="ASD49226.1"/>
    </source>
</evidence>
<dbReference type="AlphaFoldDB" id="A0A1Q4MF59"/>
<dbReference type="OMA" id="TWGNVFE"/>
<geneLocation type="plasmid" evidence="2">
    <name>pAsa5</name>
</geneLocation>
<dbReference type="NCBIfam" id="NF010298">
    <property type="entry name" value="PRK13738.1"/>
    <property type="match status" value="1"/>
</dbReference>
<name>A0A1Q4MF59_AERSS</name>
<accession>A0A1Q4MF59</accession>
<feature type="domain" description="Type-F conjugative transfer system protein TraW N-terminal" evidence="1">
    <location>
        <begin position="3"/>
        <end position="31"/>
    </location>
</feature>
<sequence length="209" mass="23268">MRAACVYIALALGGQAHAANLGTWGDLYPITEPDMLTTIHDRLQAMQESGELAEQQEAFKQRVIKNSLRPAPVRGLKLATQNSTHFIDPTFVVGQDLADHEGRVFARKGDKVNPLDSVPFLQTLFFIDADDDRQIAWMRNQRPATPIYKVILVNGDIRKATEQLDTRIYFDQEGVLSQKFALTAVPAAVHAAPNGKRLQIDTYALEQTP</sequence>
<keyword evidence="2" id="KW-0614">Plasmid</keyword>
<protein>
    <submittedName>
        <fullName evidence="2">IncF plasmid conjugative transfer pilus assembly protein TraW</fullName>
    </submittedName>
</protein>
<gene>
    <name evidence="2" type="primary">traW</name>
</gene>
<evidence type="ECO:0000259" key="1">
    <source>
        <dbReference type="Pfam" id="PF12477"/>
    </source>
</evidence>
<dbReference type="RefSeq" id="WP_005320899.1">
    <property type="nucleotide sequence ID" value="NZ_CP038103.1"/>
</dbReference>
<proteinExistence type="predicted"/>